<dbReference type="InterPro" id="IPR052513">
    <property type="entry name" value="Thioester_dehydratase-like"/>
</dbReference>
<protein>
    <submittedName>
        <fullName evidence="3">OB-fold protein</fullName>
    </submittedName>
</protein>
<evidence type="ECO:0000259" key="2">
    <source>
        <dbReference type="Pfam" id="PF12172"/>
    </source>
</evidence>
<dbReference type="PANTHER" id="PTHR34075:SF5">
    <property type="entry name" value="BLR3430 PROTEIN"/>
    <property type="match status" value="1"/>
</dbReference>
<dbReference type="Pfam" id="PF01796">
    <property type="entry name" value="OB_ChsH2_C"/>
    <property type="match status" value="1"/>
</dbReference>
<comment type="caution">
    <text evidence="3">The sequence shown here is derived from an EMBL/GenBank/DDBJ whole genome shotgun (WGS) entry which is preliminary data.</text>
</comment>
<keyword evidence="4" id="KW-1185">Reference proteome</keyword>
<feature type="domain" description="ChsH2 rubredoxin-like zinc ribbon" evidence="2">
    <location>
        <begin position="21"/>
        <end position="57"/>
    </location>
</feature>
<dbReference type="Pfam" id="PF12172">
    <property type="entry name" value="zf-ChsH2"/>
    <property type="match status" value="1"/>
</dbReference>
<accession>A0ABV2Q6N1</accession>
<evidence type="ECO:0000259" key="1">
    <source>
        <dbReference type="Pfam" id="PF01796"/>
    </source>
</evidence>
<dbReference type="InterPro" id="IPR002878">
    <property type="entry name" value="ChsH2_C"/>
</dbReference>
<dbReference type="InterPro" id="IPR022002">
    <property type="entry name" value="ChsH2_Znr"/>
</dbReference>
<name>A0ABV2Q6N1_9BURK</name>
<reference evidence="3 4" key="1">
    <citation type="submission" date="2024-06" db="EMBL/GenBank/DDBJ databases">
        <title>Sorghum-associated microbial communities from plants grown in Nebraska, USA.</title>
        <authorList>
            <person name="Schachtman D."/>
        </authorList>
    </citation>
    <scope>NUCLEOTIDE SEQUENCE [LARGE SCALE GENOMIC DNA]</scope>
    <source>
        <strain evidence="3 4">2709</strain>
    </source>
</reference>
<evidence type="ECO:0000313" key="4">
    <source>
        <dbReference type="Proteomes" id="UP001549320"/>
    </source>
</evidence>
<dbReference type="RefSeq" id="WP_354442206.1">
    <property type="nucleotide sequence ID" value="NZ_JBEPSH010000002.1"/>
</dbReference>
<dbReference type="PANTHER" id="PTHR34075">
    <property type="entry name" value="BLR3430 PROTEIN"/>
    <property type="match status" value="1"/>
</dbReference>
<organism evidence="3 4">
    <name type="scientific">Ottowia thiooxydans</name>
    <dbReference type="NCBI Taxonomy" id="219182"/>
    <lineage>
        <taxon>Bacteria</taxon>
        <taxon>Pseudomonadati</taxon>
        <taxon>Pseudomonadota</taxon>
        <taxon>Betaproteobacteria</taxon>
        <taxon>Burkholderiales</taxon>
        <taxon>Comamonadaceae</taxon>
        <taxon>Ottowia</taxon>
    </lineage>
</organism>
<dbReference type="SUPFAM" id="SSF50249">
    <property type="entry name" value="Nucleic acid-binding proteins"/>
    <property type="match status" value="1"/>
</dbReference>
<dbReference type="InterPro" id="IPR012340">
    <property type="entry name" value="NA-bd_OB-fold"/>
</dbReference>
<dbReference type="EMBL" id="JBEPSH010000002">
    <property type="protein sequence ID" value="MET4576238.1"/>
    <property type="molecule type" value="Genomic_DNA"/>
</dbReference>
<dbReference type="Gene3D" id="6.10.30.10">
    <property type="match status" value="1"/>
</dbReference>
<sequence length="130" mass="14775">MSSTERRYPDPVVDDESRPFWQALEQGVFLLKRCRSCNRTHYYPRSICPYCGSGDTEWYSSAGQGCIYSYSIARRETVPYAIAYVTLDEGVTIMTNLVGVPFDEIRVGARVRLDFVRTEGGQRLAVFQPG</sequence>
<gene>
    <name evidence="3" type="ORF">ABIE13_001338</name>
</gene>
<evidence type="ECO:0000313" key="3">
    <source>
        <dbReference type="EMBL" id="MET4576238.1"/>
    </source>
</evidence>
<dbReference type="Proteomes" id="UP001549320">
    <property type="component" value="Unassembled WGS sequence"/>
</dbReference>
<proteinExistence type="predicted"/>
<feature type="domain" description="ChsH2 C-terminal OB-fold" evidence="1">
    <location>
        <begin position="58"/>
        <end position="115"/>
    </location>
</feature>